<dbReference type="OrthoDB" id="9888834at2"/>
<evidence type="ECO:0000313" key="1">
    <source>
        <dbReference type="EMBL" id="ARQ07022.1"/>
    </source>
</evidence>
<sequence>MRVYELIDHELYEKMKDDYVLKELQMNLGDEFKYIIFLIDKEVQEKSALAFLQEMNDIDLFDEMDDKDKVYFCVVSNFESPQFKR</sequence>
<dbReference type="RefSeq" id="WP_086042653.1">
    <property type="nucleotide sequence ID" value="NZ_CBCRZA010000002.1"/>
</dbReference>
<proteinExistence type="predicted"/>
<dbReference type="AlphaFoldDB" id="A0A1W7ABP2"/>
<gene>
    <name evidence="1" type="ORF">MCCS_13810</name>
</gene>
<keyword evidence="2" id="KW-1185">Reference proteome</keyword>
<protein>
    <submittedName>
        <fullName evidence="1">Uncharacterized protein</fullName>
    </submittedName>
</protein>
<dbReference type="Proteomes" id="UP000194154">
    <property type="component" value="Chromosome"/>
</dbReference>
<reference evidence="1 2" key="1">
    <citation type="journal article" date="2017" name="Int. J. Syst. Evol. Microbiol.">
        <title>Macrococcus canis sp. nov., a skin bacterium associated with infections in dogs.</title>
        <authorList>
            <person name="Gobeli Brawand S."/>
            <person name="Cotting K."/>
            <person name="Gomez-Sanz E."/>
            <person name="Collaud A."/>
            <person name="Thomann A."/>
            <person name="Brodard I."/>
            <person name="Rodriguez-Campos S."/>
            <person name="Strauss C."/>
            <person name="Perreten V."/>
        </authorList>
    </citation>
    <scope>NUCLEOTIDE SEQUENCE [LARGE SCALE GENOMIC DNA]</scope>
    <source>
        <strain evidence="1 2">KM45013</strain>
    </source>
</reference>
<accession>A0A1W7ABP2</accession>
<name>A0A1W7ABP2_9STAP</name>
<dbReference type="STRING" id="1855823.MCCS_13810"/>
<organism evidence="1 2">
    <name type="scientific">Macrococcoides canis</name>
    <dbReference type="NCBI Taxonomy" id="1855823"/>
    <lineage>
        <taxon>Bacteria</taxon>
        <taxon>Bacillati</taxon>
        <taxon>Bacillota</taxon>
        <taxon>Bacilli</taxon>
        <taxon>Bacillales</taxon>
        <taxon>Staphylococcaceae</taxon>
        <taxon>Macrococcoides</taxon>
    </lineage>
</organism>
<dbReference type="EMBL" id="CP021059">
    <property type="protein sequence ID" value="ARQ07022.1"/>
    <property type="molecule type" value="Genomic_DNA"/>
</dbReference>
<evidence type="ECO:0000313" key="2">
    <source>
        <dbReference type="Proteomes" id="UP000194154"/>
    </source>
</evidence>
<dbReference type="GeneID" id="35295501"/>
<dbReference type="KEGG" id="mcak:MCCS_13810"/>